<name>A0A1P8WFP6_9PLAN</name>
<keyword evidence="1" id="KW-1133">Transmembrane helix</keyword>
<keyword evidence="3" id="KW-1185">Reference proteome</keyword>
<protein>
    <submittedName>
        <fullName evidence="2">Uncharacterized protein</fullName>
    </submittedName>
</protein>
<evidence type="ECO:0000256" key="1">
    <source>
        <dbReference type="SAM" id="Phobius"/>
    </source>
</evidence>
<dbReference type="STRING" id="1891926.Fuma_02488"/>
<reference evidence="2 3" key="1">
    <citation type="journal article" date="2016" name="Front. Microbiol.">
        <title>Fuerstia marisgermanicae gen. nov., sp. nov., an Unusual Member of the Phylum Planctomycetes from the German Wadden Sea.</title>
        <authorList>
            <person name="Kohn T."/>
            <person name="Heuer A."/>
            <person name="Jogler M."/>
            <person name="Vollmers J."/>
            <person name="Boedeker C."/>
            <person name="Bunk B."/>
            <person name="Rast P."/>
            <person name="Borchert D."/>
            <person name="Glockner I."/>
            <person name="Freese H.M."/>
            <person name="Klenk H.P."/>
            <person name="Overmann J."/>
            <person name="Kaster A.K."/>
            <person name="Rohde M."/>
            <person name="Wiegand S."/>
            <person name="Jogler C."/>
        </authorList>
    </citation>
    <scope>NUCLEOTIDE SEQUENCE [LARGE SCALE GENOMIC DNA]</scope>
    <source>
        <strain evidence="2 3">NH11</strain>
    </source>
</reference>
<sequence length="91" mass="10129">MIWPIEIDREACAVIRDFDLTDGGKRVTSFPRNAPGLFMWPGFIAGLVTLVTNGVVIFLTVESLLDTSRRDRSARSWTPAAQRCTFTVIAL</sequence>
<feature type="transmembrane region" description="Helical" evidence="1">
    <location>
        <begin position="38"/>
        <end position="65"/>
    </location>
</feature>
<keyword evidence="1" id="KW-0812">Transmembrane</keyword>
<proteinExistence type="predicted"/>
<evidence type="ECO:0000313" key="2">
    <source>
        <dbReference type="EMBL" id="APZ92876.1"/>
    </source>
</evidence>
<keyword evidence="1" id="KW-0472">Membrane</keyword>
<dbReference type="KEGG" id="fmr:Fuma_02488"/>
<evidence type="ECO:0000313" key="3">
    <source>
        <dbReference type="Proteomes" id="UP000187735"/>
    </source>
</evidence>
<accession>A0A1P8WFP6</accession>
<organism evidence="2 3">
    <name type="scientific">Fuerstiella marisgermanici</name>
    <dbReference type="NCBI Taxonomy" id="1891926"/>
    <lineage>
        <taxon>Bacteria</taxon>
        <taxon>Pseudomonadati</taxon>
        <taxon>Planctomycetota</taxon>
        <taxon>Planctomycetia</taxon>
        <taxon>Planctomycetales</taxon>
        <taxon>Planctomycetaceae</taxon>
        <taxon>Fuerstiella</taxon>
    </lineage>
</organism>
<gene>
    <name evidence="2" type="ORF">Fuma_02488</name>
</gene>
<dbReference type="AlphaFoldDB" id="A0A1P8WFP6"/>
<dbReference type="EMBL" id="CP017641">
    <property type="protein sequence ID" value="APZ92876.1"/>
    <property type="molecule type" value="Genomic_DNA"/>
</dbReference>
<dbReference type="Proteomes" id="UP000187735">
    <property type="component" value="Chromosome"/>
</dbReference>